<evidence type="ECO:0000313" key="6">
    <source>
        <dbReference type="Proteomes" id="UP000433406"/>
    </source>
</evidence>
<dbReference type="AlphaFoldDB" id="A0A6I3J7P4"/>
<evidence type="ECO:0000256" key="3">
    <source>
        <dbReference type="ARBA" id="ARBA00022801"/>
    </source>
</evidence>
<dbReference type="GO" id="GO:0008233">
    <property type="term" value="F:peptidase activity"/>
    <property type="evidence" value="ECO:0007669"/>
    <property type="project" value="UniProtKB-KW"/>
</dbReference>
<dbReference type="Proteomes" id="UP000433406">
    <property type="component" value="Unassembled WGS sequence"/>
</dbReference>
<sequence>MSFDLDAALAAVDEHFDEFVTELQELCRFRSRRHEPDQMVATADFLKGSLERWGGEGHVVPWEQSHPYVHGEIAGGAPRLLHFCHYDVEVEPTGDDAEWIVPPYSAEIVDGRLYARGVADDKGAIMSRIHAAAAWRLSGQEPPVTSRYILEGKQWLHSPGLGSFVEAHHEQLEADVALWENSWLDSEGRLLLKLSEKGVLYLRLSVRTISRELTSQNTALLHSATARLVSALSTLVDANGDCTVPGFTDGIAELSPREQELLDALPFPADFLLERAGVSSFRHGEDARAAATAIRTVPTLTISSLNGGDDSQDVTLGIPATATAKIEVRLIAGQDPDVVLAAIQKHLVDGGFGDVEVDVMATSRPNRTDPDHPFVDLVARTAREVYGTEPVIEPFTQWIGNQGVMPGLPDLPIVGVGVSRADAGIDGPNEHIRLEDYRNGIKHVVAVMAELAREAAE</sequence>
<comment type="caution">
    <text evidence="5">The sequence shown here is derived from an EMBL/GenBank/DDBJ whole genome shotgun (WGS) entry which is preliminary data.</text>
</comment>
<protein>
    <submittedName>
        <fullName evidence="5">M20/M25/M40 family metallo-hydrolase</fullName>
    </submittedName>
</protein>
<proteinExistence type="predicted"/>
<evidence type="ECO:0000256" key="2">
    <source>
        <dbReference type="ARBA" id="ARBA00022723"/>
    </source>
</evidence>
<keyword evidence="6" id="KW-1185">Reference proteome</keyword>
<evidence type="ECO:0000256" key="1">
    <source>
        <dbReference type="ARBA" id="ARBA00022670"/>
    </source>
</evidence>
<dbReference type="GO" id="GO:0046872">
    <property type="term" value="F:metal ion binding"/>
    <property type="evidence" value="ECO:0007669"/>
    <property type="project" value="UniProtKB-KW"/>
</dbReference>
<dbReference type="Pfam" id="PF01546">
    <property type="entry name" value="Peptidase_M20"/>
    <property type="match status" value="1"/>
</dbReference>
<dbReference type="Gene3D" id="3.40.630.10">
    <property type="entry name" value="Zn peptidases"/>
    <property type="match status" value="1"/>
</dbReference>
<dbReference type="PANTHER" id="PTHR43270">
    <property type="entry name" value="BETA-ALA-HIS DIPEPTIDASE"/>
    <property type="match status" value="1"/>
</dbReference>
<dbReference type="Gene3D" id="3.30.70.360">
    <property type="match status" value="1"/>
</dbReference>
<evidence type="ECO:0000313" key="5">
    <source>
        <dbReference type="EMBL" id="MTB94139.1"/>
    </source>
</evidence>
<keyword evidence="1" id="KW-0645">Protease</keyword>
<dbReference type="RefSeq" id="WP_154613890.1">
    <property type="nucleotide sequence ID" value="NZ_CP053660.1"/>
</dbReference>
<reference evidence="5 6" key="1">
    <citation type="submission" date="2019-10" db="EMBL/GenBank/DDBJ databases">
        <title>Nocardioides novel species isolated from the excrement of Marmot.</title>
        <authorList>
            <person name="Zhang G."/>
        </authorList>
    </citation>
    <scope>NUCLEOTIDE SEQUENCE [LARGE SCALE GENOMIC DNA]</scope>
    <source>
        <strain evidence="6">zg-579</strain>
    </source>
</reference>
<keyword evidence="2" id="KW-0479">Metal-binding</keyword>
<dbReference type="PANTHER" id="PTHR43270:SF8">
    <property type="entry name" value="DI- AND TRIPEPTIDASE DUG2-RELATED"/>
    <property type="match status" value="1"/>
</dbReference>
<organism evidence="5 6">
    <name type="scientific">Nocardioides marmotae</name>
    <dbReference type="NCBI Taxonomy" id="2663857"/>
    <lineage>
        <taxon>Bacteria</taxon>
        <taxon>Bacillati</taxon>
        <taxon>Actinomycetota</taxon>
        <taxon>Actinomycetes</taxon>
        <taxon>Propionibacteriales</taxon>
        <taxon>Nocardioidaceae</taxon>
        <taxon>Nocardioides</taxon>
    </lineage>
</organism>
<dbReference type="EMBL" id="WLCI01000003">
    <property type="protein sequence ID" value="MTB94139.1"/>
    <property type="molecule type" value="Genomic_DNA"/>
</dbReference>
<accession>A0A6I3J7P4</accession>
<dbReference type="SUPFAM" id="SSF53187">
    <property type="entry name" value="Zn-dependent exopeptidases"/>
    <property type="match status" value="1"/>
</dbReference>
<gene>
    <name evidence="5" type="ORF">GGQ22_03500</name>
</gene>
<dbReference type="InterPro" id="IPR011650">
    <property type="entry name" value="Peptidase_M20_dimer"/>
</dbReference>
<evidence type="ECO:0000259" key="4">
    <source>
        <dbReference type="Pfam" id="PF07687"/>
    </source>
</evidence>
<keyword evidence="3 5" id="KW-0378">Hydrolase</keyword>
<dbReference type="GO" id="GO:0006508">
    <property type="term" value="P:proteolysis"/>
    <property type="evidence" value="ECO:0007669"/>
    <property type="project" value="UniProtKB-KW"/>
</dbReference>
<dbReference type="InterPro" id="IPR002933">
    <property type="entry name" value="Peptidase_M20"/>
</dbReference>
<feature type="domain" description="Peptidase M20 dimerisation" evidence="4">
    <location>
        <begin position="284"/>
        <end position="347"/>
    </location>
</feature>
<name>A0A6I3J7P4_9ACTN</name>
<dbReference type="Pfam" id="PF07687">
    <property type="entry name" value="M20_dimer"/>
    <property type="match status" value="1"/>
</dbReference>
<dbReference type="InterPro" id="IPR051458">
    <property type="entry name" value="Cyt/Met_Dipeptidase"/>
</dbReference>